<name>A0ABP6SZM6_9ACTN</name>
<evidence type="ECO:0000256" key="8">
    <source>
        <dbReference type="PROSITE-ProRule" id="PRU10141"/>
    </source>
</evidence>
<dbReference type="Gene3D" id="1.10.510.10">
    <property type="entry name" value="Transferase(Phosphotransferase) domain 1"/>
    <property type="match status" value="1"/>
</dbReference>
<evidence type="ECO:0000313" key="12">
    <source>
        <dbReference type="EMBL" id="GAA3388658.1"/>
    </source>
</evidence>
<dbReference type="InterPro" id="IPR017441">
    <property type="entry name" value="Protein_kinase_ATP_BS"/>
</dbReference>
<dbReference type="InterPro" id="IPR011009">
    <property type="entry name" value="Kinase-like_dom_sf"/>
</dbReference>
<dbReference type="InterPro" id="IPR008266">
    <property type="entry name" value="Tyr_kinase_AS"/>
</dbReference>
<dbReference type="Gene3D" id="2.60.200.20">
    <property type="match status" value="1"/>
</dbReference>
<evidence type="ECO:0000256" key="9">
    <source>
        <dbReference type="SAM" id="MobiDB-lite"/>
    </source>
</evidence>
<evidence type="ECO:0000259" key="10">
    <source>
        <dbReference type="PROSITE" id="PS50006"/>
    </source>
</evidence>
<evidence type="ECO:0000256" key="3">
    <source>
        <dbReference type="ARBA" id="ARBA00022553"/>
    </source>
</evidence>
<evidence type="ECO:0000256" key="4">
    <source>
        <dbReference type="ARBA" id="ARBA00022679"/>
    </source>
</evidence>
<protein>
    <recommendedName>
        <fullName evidence="1">non-specific serine/threonine protein kinase</fullName>
        <ecNumber evidence="1">2.7.11.1</ecNumber>
    </recommendedName>
</protein>
<feature type="domain" description="FHA" evidence="10">
    <location>
        <begin position="27"/>
        <end position="80"/>
    </location>
</feature>
<evidence type="ECO:0000313" key="13">
    <source>
        <dbReference type="Proteomes" id="UP001501676"/>
    </source>
</evidence>
<feature type="domain" description="Protein kinase" evidence="11">
    <location>
        <begin position="179"/>
        <end position="446"/>
    </location>
</feature>
<gene>
    <name evidence="12" type="ORF">GCM10020369_35720</name>
</gene>
<dbReference type="PANTHER" id="PTHR43289">
    <property type="entry name" value="MITOGEN-ACTIVATED PROTEIN KINASE KINASE KINASE 20-RELATED"/>
    <property type="match status" value="1"/>
</dbReference>
<dbReference type="PROSITE" id="PS50006">
    <property type="entry name" value="FHA_DOMAIN"/>
    <property type="match status" value="1"/>
</dbReference>
<dbReference type="InterPro" id="IPR000253">
    <property type="entry name" value="FHA_dom"/>
</dbReference>
<keyword evidence="4" id="KW-0808">Transferase</keyword>
<dbReference type="EC" id="2.7.11.1" evidence="1"/>
<keyword evidence="5 8" id="KW-0547">Nucleotide-binding</keyword>
<keyword evidence="13" id="KW-1185">Reference proteome</keyword>
<dbReference type="RefSeq" id="WP_345729252.1">
    <property type="nucleotide sequence ID" value="NZ_BAAAYN010000023.1"/>
</dbReference>
<dbReference type="Gene3D" id="3.30.200.20">
    <property type="entry name" value="Phosphorylase Kinase, domain 1"/>
    <property type="match status" value="1"/>
</dbReference>
<evidence type="ECO:0000256" key="1">
    <source>
        <dbReference type="ARBA" id="ARBA00012513"/>
    </source>
</evidence>
<dbReference type="EMBL" id="BAAAYN010000023">
    <property type="protein sequence ID" value="GAA3388658.1"/>
    <property type="molecule type" value="Genomic_DNA"/>
</dbReference>
<dbReference type="PROSITE" id="PS00107">
    <property type="entry name" value="PROTEIN_KINASE_ATP"/>
    <property type="match status" value="1"/>
</dbReference>
<dbReference type="SUPFAM" id="SSF56112">
    <property type="entry name" value="Protein kinase-like (PK-like)"/>
    <property type="match status" value="1"/>
</dbReference>
<proteinExistence type="predicted"/>
<keyword evidence="3" id="KW-0597">Phosphoprotein</keyword>
<dbReference type="Pfam" id="PF00498">
    <property type="entry name" value="FHA"/>
    <property type="match status" value="1"/>
</dbReference>
<dbReference type="PROSITE" id="PS00109">
    <property type="entry name" value="PROTEIN_KINASE_TYR"/>
    <property type="match status" value="1"/>
</dbReference>
<evidence type="ECO:0000256" key="7">
    <source>
        <dbReference type="ARBA" id="ARBA00022840"/>
    </source>
</evidence>
<dbReference type="CDD" id="cd14014">
    <property type="entry name" value="STKc_PknB_like"/>
    <property type="match status" value="1"/>
</dbReference>
<dbReference type="InterPro" id="IPR000719">
    <property type="entry name" value="Prot_kinase_dom"/>
</dbReference>
<reference evidence="13" key="1">
    <citation type="journal article" date="2019" name="Int. J. Syst. Evol. Microbiol.">
        <title>The Global Catalogue of Microorganisms (GCM) 10K type strain sequencing project: providing services to taxonomists for standard genome sequencing and annotation.</title>
        <authorList>
            <consortium name="The Broad Institute Genomics Platform"/>
            <consortium name="The Broad Institute Genome Sequencing Center for Infectious Disease"/>
            <person name="Wu L."/>
            <person name="Ma J."/>
        </authorList>
    </citation>
    <scope>NUCLEOTIDE SEQUENCE [LARGE SCALE GENOMIC DNA]</scope>
    <source>
        <strain evidence="13">JCM 9458</strain>
    </source>
</reference>
<accession>A0ABP6SZM6</accession>
<keyword evidence="2" id="KW-0723">Serine/threonine-protein kinase</keyword>
<dbReference type="SUPFAM" id="SSF49879">
    <property type="entry name" value="SMAD/FHA domain"/>
    <property type="match status" value="1"/>
</dbReference>
<feature type="region of interest" description="Disordered" evidence="9">
    <location>
        <begin position="123"/>
        <end position="154"/>
    </location>
</feature>
<evidence type="ECO:0000256" key="6">
    <source>
        <dbReference type="ARBA" id="ARBA00022777"/>
    </source>
</evidence>
<dbReference type="Pfam" id="PF00069">
    <property type="entry name" value="Pkinase"/>
    <property type="match status" value="1"/>
</dbReference>
<sequence length="447" mass="48488">MTASVTLRVVRGRLRPDTYVFDERTTCLIGRAPVCSPQIPNDEHHRTISRHHCLLDLNPPHARIRDFGSLNGTYLNGRRIGRRKSGQTPEEAAAEDFPEHDLADGDEIQLGDTVFRVTIRPKPTLRMDSPEPDDQHGAAGPGVAATPDDAGARPDPRVVLERILRLAHRDGHLAPIAGYELLDELGRGGNGAVYLARRDGGSPIALKVMLPAVAADEETRRRFLREVEITRRLRHPHIAALYEAGTAEGGFYFTLEFCDGGSLDRLLARAGGTLPVPDAVGLALQALEGLEHAHAEGVVHRDLSPQNILLTRTGGGLVAKVADFGLAKAFDQAGLSGLTRTGSFAGKPVYLPRQQMINFRDARPVVDVWALAACLYHALTGDYPRDFPPGRDPWLVVLQDAAVPIRDRDPGIPAAVADVIDEALREDPEPGITTAAALRQALRAALR</sequence>
<dbReference type="PROSITE" id="PS50011">
    <property type="entry name" value="PROTEIN_KINASE_DOM"/>
    <property type="match status" value="1"/>
</dbReference>
<organism evidence="12 13">
    <name type="scientific">Cryptosporangium minutisporangium</name>
    <dbReference type="NCBI Taxonomy" id="113569"/>
    <lineage>
        <taxon>Bacteria</taxon>
        <taxon>Bacillati</taxon>
        <taxon>Actinomycetota</taxon>
        <taxon>Actinomycetes</taxon>
        <taxon>Cryptosporangiales</taxon>
        <taxon>Cryptosporangiaceae</taxon>
        <taxon>Cryptosporangium</taxon>
    </lineage>
</organism>
<evidence type="ECO:0000256" key="5">
    <source>
        <dbReference type="ARBA" id="ARBA00022741"/>
    </source>
</evidence>
<dbReference type="PANTHER" id="PTHR43289:SF6">
    <property type="entry name" value="SERINE_THREONINE-PROTEIN KINASE NEKL-3"/>
    <property type="match status" value="1"/>
</dbReference>
<evidence type="ECO:0000256" key="2">
    <source>
        <dbReference type="ARBA" id="ARBA00022527"/>
    </source>
</evidence>
<evidence type="ECO:0000259" key="11">
    <source>
        <dbReference type="PROSITE" id="PS50011"/>
    </source>
</evidence>
<dbReference type="SMART" id="SM00240">
    <property type="entry name" value="FHA"/>
    <property type="match status" value="1"/>
</dbReference>
<keyword evidence="7 8" id="KW-0067">ATP-binding</keyword>
<dbReference type="InterPro" id="IPR008984">
    <property type="entry name" value="SMAD_FHA_dom_sf"/>
</dbReference>
<dbReference type="Proteomes" id="UP001501676">
    <property type="component" value="Unassembled WGS sequence"/>
</dbReference>
<feature type="binding site" evidence="8">
    <location>
        <position position="207"/>
    </location>
    <ligand>
        <name>ATP</name>
        <dbReference type="ChEBI" id="CHEBI:30616"/>
    </ligand>
</feature>
<keyword evidence="6" id="KW-0418">Kinase</keyword>
<comment type="caution">
    <text evidence="12">The sequence shown here is derived from an EMBL/GenBank/DDBJ whole genome shotgun (WGS) entry which is preliminary data.</text>
</comment>